<evidence type="ECO:0000259" key="5">
    <source>
        <dbReference type="PROSITE" id="PS51755"/>
    </source>
</evidence>
<evidence type="ECO:0000256" key="4">
    <source>
        <dbReference type="SAM" id="Phobius"/>
    </source>
</evidence>
<dbReference type="InterPro" id="IPR016032">
    <property type="entry name" value="Sig_transdc_resp-reg_C-effctor"/>
</dbReference>
<keyword evidence="4" id="KW-0472">Membrane</keyword>
<dbReference type="Proteomes" id="UP001217500">
    <property type="component" value="Chromosome"/>
</dbReference>
<keyword evidence="7" id="KW-1185">Reference proteome</keyword>
<dbReference type="SUPFAM" id="SSF48452">
    <property type="entry name" value="TPR-like"/>
    <property type="match status" value="3"/>
</dbReference>
<reference evidence="6" key="1">
    <citation type="submission" date="2023-01" db="EMBL/GenBank/DDBJ databases">
        <title>The genome sequence of Kordiimonadaceae bacterium 6D33.</title>
        <authorList>
            <person name="Liu Y."/>
        </authorList>
    </citation>
    <scope>NUCLEOTIDE SEQUENCE</scope>
    <source>
        <strain evidence="6">6D33</strain>
    </source>
</reference>
<accession>A0AAE9XLE8</accession>
<dbReference type="PROSITE" id="PS50005">
    <property type="entry name" value="TPR"/>
    <property type="match status" value="1"/>
</dbReference>
<feature type="DNA-binding region" description="OmpR/PhoB-type" evidence="3">
    <location>
        <begin position="1"/>
        <end position="98"/>
    </location>
</feature>
<keyword evidence="4" id="KW-1133">Transmembrane helix</keyword>
<keyword evidence="1 3" id="KW-0238">DNA-binding</keyword>
<evidence type="ECO:0000256" key="2">
    <source>
        <dbReference type="PROSITE-ProRule" id="PRU00339"/>
    </source>
</evidence>
<evidence type="ECO:0000313" key="6">
    <source>
        <dbReference type="EMBL" id="WCL53299.1"/>
    </source>
</evidence>
<evidence type="ECO:0000256" key="3">
    <source>
        <dbReference type="PROSITE-ProRule" id="PRU01091"/>
    </source>
</evidence>
<protein>
    <submittedName>
        <fullName evidence="6">Tetratricopeptide repeat protein</fullName>
    </submittedName>
</protein>
<keyword evidence="4" id="KW-0812">Transmembrane</keyword>
<keyword evidence="2" id="KW-0802">TPR repeat</keyword>
<dbReference type="InterPro" id="IPR036388">
    <property type="entry name" value="WH-like_DNA-bd_sf"/>
</dbReference>
<dbReference type="Gene3D" id="1.25.40.10">
    <property type="entry name" value="Tetratricopeptide repeat domain"/>
    <property type="match status" value="3"/>
</dbReference>
<dbReference type="Gene3D" id="1.10.10.10">
    <property type="entry name" value="Winged helix-like DNA-binding domain superfamily/Winged helix DNA-binding domain"/>
    <property type="match status" value="1"/>
</dbReference>
<gene>
    <name evidence="6" type="ORF">PH603_12205</name>
</gene>
<sequence>MIYAFDTIEIDVEKHELRRDGALVPVEPQVLSLLVLLVRERERVVSKDELIEVVWEGRFVSDSAVSSRIKSARQAIGDDGQAQRFIKTVHGTGFRFIAPVTVSEAEMAALTDAPTAGKVVAGPIPSREKRKPHMLWLGAVIAAVAAAVALFLVFQPMSRNVQANQVRVAVLPVHIASDVAENGWAELGLMSLVSHKLEQEAAVSSVSPRAMIEGTGEQVVAATDALEIPEDLIRKLRQTEGASHFVVSRLTSIGARLHLDVAVRGADGRESRGSFDGEQILELADLMVRHIVSSLPGRQNAAIRLRTSPEDPFVAEAYARGLAYALQGRAEEARNLFAVAVEQDPEDIWLRYEYALATRQIGDLEGAEAQLTTLQAEAEAKDNPEVLASILNAVAIVNMLRNDDAAALASLEKALPISAGLTDHTRSAAILINLGILERRRRQYDQAEIYLTRAFAEFDAAGITAPPGALLNTMALLRIEQLRPAEAVQYLERALQRFHLDGNDRFAAAVKNNLGDIREMAGDYAGAFVLYNEGLTLRRAVNDPFGIASSLQSLVSLSVDTGRLEQAESLARELLKNGEARDDKFRQGQAHSYLGRVASLRGDADFARQHHRRAFDLFEAAKREGNMQSERIRLARLEHTDGAAASAVAAVQTVLAWARSEGVPADIMEAEAALAEFALKEGRSGEARRHAEASVAAARELPEANKLGRALVSLAGATLAAGDLAAAKAALDEAAKLVPQEAGLYRMKSKLAQAEGQTVEAVSHLRKARELAGELWTKGDEESFAALENP</sequence>
<dbReference type="GO" id="GO:0003677">
    <property type="term" value="F:DNA binding"/>
    <property type="evidence" value="ECO:0007669"/>
    <property type="project" value="UniProtKB-UniRule"/>
</dbReference>
<feature type="transmembrane region" description="Helical" evidence="4">
    <location>
        <begin position="134"/>
        <end position="154"/>
    </location>
</feature>
<dbReference type="InterPro" id="IPR019734">
    <property type="entry name" value="TPR_rpt"/>
</dbReference>
<dbReference type="PANTHER" id="PTHR47691">
    <property type="entry name" value="REGULATOR-RELATED"/>
    <property type="match status" value="1"/>
</dbReference>
<dbReference type="PROSITE" id="PS51755">
    <property type="entry name" value="OMPR_PHOB"/>
    <property type="match status" value="1"/>
</dbReference>
<evidence type="ECO:0000313" key="7">
    <source>
        <dbReference type="Proteomes" id="UP001217500"/>
    </source>
</evidence>
<dbReference type="GO" id="GO:0000160">
    <property type="term" value="P:phosphorelay signal transduction system"/>
    <property type="evidence" value="ECO:0007669"/>
    <property type="project" value="InterPro"/>
</dbReference>
<proteinExistence type="predicted"/>
<dbReference type="SMART" id="SM00862">
    <property type="entry name" value="Trans_reg_C"/>
    <property type="match status" value="1"/>
</dbReference>
<feature type="repeat" description="TPR" evidence="2">
    <location>
        <begin position="314"/>
        <end position="347"/>
    </location>
</feature>
<dbReference type="Pfam" id="PF00486">
    <property type="entry name" value="Trans_reg_C"/>
    <property type="match status" value="1"/>
</dbReference>
<dbReference type="InterPro" id="IPR001867">
    <property type="entry name" value="OmpR/PhoB-type_DNA-bd"/>
</dbReference>
<feature type="domain" description="OmpR/PhoB-type" evidence="5">
    <location>
        <begin position="1"/>
        <end position="98"/>
    </location>
</feature>
<dbReference type="KEGG" id="gso:PH603_12205"/>
<organism evidence="6 7">
    <name type="scientific">Gimibacter soli</name>
    <dbReference type="NCBI Taxonomy" id="3024400"/>
    <lineage>
        <taxon>Bacteria</taxon>
        <taxon>Pseudomonadati</taxon>
        <taxon>Pseudomonadota</taxon>
        <taxon>Alphaproteobacteria</taxon>
        <taxon>Kordiimonadales</taxon>
        <taxon>Temperatibacteraceae</taxon>
        <taxon>Gimibacter</taxon>
    </lineage>
</organism>
<dbReference type="PANTHER" id="PTHR47691:SF3">
    <property type="entry name" value="HTH-TYPE TRANSCRIPTIONAL REGULATOR RV0890C-RELATED"/>
    <property type="match status" value="1"/>
</dbReference>
<dbReference type="Pfam" id="PF13424">
    <property type="entry name" value="TPR_12"/>
    <property type="match status" value="2"/>
</dbReference>
<dbReference type="AlphaFoldDB" id="A0AAE9XLE8"/>
<dbReference type="RefSeq" id="WP_289502811.1">
    <property type="nucleotide sequence ID" value="NZ_CP116805.1"/>
</dbReference>
<dbReference type="SMART" id="SM00028">
    <property type="entry name" value="TPR"/>
    <property type="match status" value="8"/>
</dbReference>
<dbReference type="InterPro" id="IPR011990">
    <property type="entry name" value="TPR-like_helical_dom_sf"/>
</dbReference>
<name>A0AAE9XLE8_9PROT</name>
<dbReference type="SUPFAM" id="SSF46894">
    <property type="entry name" value="C-terminal effector domain of the bipartite response regulators"/>
    <property type="match status" value="1"/>
</dbReference>
<evidence type="ECO:0000256" key="1">
    <source>
        <dbReference type="ARBA" id="ARBA00023125"/>
    </source>
</evidence>
<dbReference type="GO" id="GO:0006355">
    <property type="term" value="P:regulation of DNA-templated transcription"/>
    <property type="evidence" value="ECO:0007669"/>
    <property type="project" value="InterPro"/>
</dbReference>
<dbReference type="EMBL" id="CP116805">
    <property type="protein sequence ID" value="WCL53299.1"/>
    <property type="molecule type" value="Genomic_DNA"/>
</dbReference>
<dbReference type="CDD" id="cd00383">
    <property type="entry name" value="trans_reg_C"/>
    <property type="match status" value="1"/>
</dbReference>